<dbReference type="OrthoDB" id="1073159at2"/>
<protein>
    <submittedName>
        <fullName evidence="3">Uncharacterized protein</fullName>
    </submittedName>
</protein>
<keyword evidence="2" id="KW-0472">Membrane</keyword>
<accession>A0A5C8GPN5</accession>
<keyword evidence="2" id="KW-0812">Transmembrane</keyword>
<sequence>MKPKKKPTYTLPVAICAAVLVFGSLLLAILMATRDMAPPRKYEVDMSGTVIGVDTTSKIPVLTKEEAEEVQVKENKKVDYVPADESETGEKIPEPEPIVVPSTPPVAKEEPGVKAEERTAVPDVSVRRPDIKNPRIEPIE</sequence>
<dbReference type="EMBL" id="SDIK01000011">
    <property type="protein sequence ID" value="TXJ63106.1"/>
    <property type="molecule type" value="Genomic_DNA"/>
</dbReference>
<comment type="caution">
    <text evidence="3">The sequence shown here is derived from an EMBL/GenBank/DDBJ whole genome shotgun (WGS) entry which is preliminary data.</text>
</comment>
<feature type="compositionally biased region" description="Basic and acidic residues" evidence="1">
    <location>
        <begin position="107"/>
        <end position="140"/>
    </location>
</feature>
<keyword evidence="2" id="KW-1133">Transmembrane helix</keyword>
<evidence type="ECO:0000256" key="1">
    <source>
        <dbReference type="SAM" id="MobiDB-lite"/>
    </source>
</evidence>
<feature type="region of interest" description="Disordered" evidence="1">
    <location>
        <begin position="75"/>
        <end position="140"/>
    </location>
</feature>
<dbReference type="AlphaFoldDB" id="A0A5C8GPN5"/>
<proteinExistence type="predicted"/>
<keyword evidence="4" id="KW-1185">Reference proteome</keyword>
<evidence type="ECO:0000256" key="2">
    <source>
        <dbReference type="SAM" id="Phobius"/>
    </source>
</evidence>
<reference evidence="4" key="1">
    <citation type="submission" date="2019-05" db="EMBL/GenBank/DDBJ databases">
        <title>Prevotella brunnea sp. nov., isolated from a wound of a patient.</title>
        <authorList>
            <person name="Buhl M."/>
        </authorList>
    </citation>
    <scope>NUCLEOTIDE SEQUENCE [LARGE SCALE GENOMIC DNA]</scope>
    <source>
        <strain evidence="4">A2672</strain>
    </source>
</reference>
<feature type="transmembrane region" description="Helical" evidence="2">
    <location>
        <begin position="12"/>
        <end position="32"/>
    </location>
</feature>
<gene>
    <name evidence="3" type="ORF">ETF27_01690</name>
</gene>
<organism evidence="3 4">
    <name type="scientific">Prevotella brunnea</name>
    <dbReference type="NCBI Taxonomy" id="2508867"/>
    <lineage>
        <taxon>Bacteria</taxon>
        <taxon>Pseudomonadati</taxon>
        <taxon>Bacteroidota</taxon>
        <taxon>Bacteroidia</taxon>
        <taxon>Bacteroidales</taxon>
        <taxon>Prevotellaceae</taxon>
        <taxon>Prevotella</taxon>
    </lineage>
</organism>
<dbReference type="Proteomes" id="UP000321612">
    <property type="component" value="Unassembled WGS sequence"/>
</dbReference>
<name>A0A5C8GPN5_9BACT</name>
<feature type="compositionally biased region" description="Pro residues" evidence="1">
    <location>
        <begin position="95"/>
        <end position="104"/>
    </location>
</feature>
<dbReference type="RefSeq" id="WP_130829833.1">
    <property type="nucleotide sequence ID" value="NZ_SDIK01000011.1"/>
</dbReference>
<evidence type="ECO:0000313" key="4">
    <source>
        <dbReference type="Proteomes" id="UP000321612"/>
    </source>
</evidence>
<evidence type="ECO:0000313" key="3">
    <source>
        <dbReference type="EMBL" id="TXJ63106.1"/>
    </source>
</evidence>